<dbReference type="Proteomes" id="UP000188354">
    <property type="component" value="Chromosome LG04"/>
</dbReference>
<dbReference type="PROSITE" id="PS51297">
    <property type="entry name" value="K_BOX"/>
    <property type="match status" value="1"/>
</dbReference>
<name>A0A4P1RKL5_LUPAN</name>
<feature type="domain" description="K-box" evidence="2">
    <location>
        <begin position="14"/>
        <end position="73"/>
    </location>
</feature>
<sequence>MSQTEDFFEHQSSQQNLYEELLKLRAKHESLEKTQRNFEGEDLGPLSMKELQSLEKQIDRTLSQARQHHVRTY</sequence>
<dbReference type="Pfam" id="PF01486">
    <property type="entry name" value="K-box"/>
    <property type="match status" value="1"/>
</dbReference>
<evidence type="ECO:0000256" key="1">
    <source>
        <dbReference type="SAM" id="Coils"/>
    </source>
</evidence>
<gene>
    <name evidence="3" type="ORF">TanjilG_04657</name>
</gene>
<evidence type="ECO:0000313" key="4">
    <source>
        <dbReference type="Proteomes" id="UP000188354"/>
    </source>
</evidence>
<dbReference type="STRING" id="3871.A0A4P1RKL5"/>
<evidence type="ECO:0000313" key="3">
    <source>
        <dbReference type="EMBL" id="OIW12493.1"/>
    </source>
</evidence>
<feature type="coiled-coil region" evidence="1">
    <location>
        <begin position="14"/>
        <end position="41"/>
    </location>
</feature>
<keyword evidence="4" id="KW-1185">Reference proteome</keyword>
<dbReference type="Gramene" id="OIW12493">
    <property type="protein sequence ID" value="OIW12493"/>
    <property type="gene ID" value="TanjilG_04657"/>
</dbReference>
<proteinExistence type="predicted"/>
<dbReference type="AlphaFoldDB" id="A0A4P1RKL5"/>
<evidence type="ECO:0000259" key="2">
    <source>
        <dbReference type="PROSITE" id="PS51297"/>
    </source>
</evidence>
<keyword evidence="1" id="KW-0175">Coiled coil</keyword>
<reference evidence="3 4" key="1">
    <citation type="journal article" date="2017" name="Plant Biotechnol. J.">
        <title>A comprehensive draft genome sequence for lupin (Lupinus angustifolius), an emerging health food: insights into plant-microbe interactions and legume evolution.</title>
        <authorList>
            <person name="Hane J.K."/>
            <person name="Ming Y."/>
            <person name="Kamphuis L.G."/>
            <person name="Nelson M.N."/>
            <person name="Garg G."/>
            <person name="Atkins C.A."/>
            <person name="Bayer P.E."/>
            <person name="Bravo A."/>
            <person name="Bringans S."/>
            <person name="Cannon S."/>
            <person name="Edwards D."/>
            <person name="Foley R."/>
            <person name="Gao L.L."/>
            <person name="Harrison M.J."/>
            <person name="Huang W."/>
            <person name="Hurgobin B."/>
            <person name="Li S."/>
            <person name="Liu C.W."/>
            <person name="McGrath A."/>
            <person name="Morahan G."/>
            <person name="Murray J."/>
            <person name="Weller J."/>
            <person name="Jian J."/>
            <person name="Singh K.B."/>
        </authorList>
    </citation>
    <scope>NUCLEOTIDE SEQUENCE [LARGE SCALE GENOMIC DNA]</scope>
    <source>
        <strain evidence="4">cv. Tanjil</strain>
        <tissue evidence="3">Whole plant</tissue>
    </source>
</reference>
<dbReference type="GO" id="GO:0003700">
    <property type="term" value="F:DNA-binding transcription factor activity"/>
    <property type="evidence" value="ECO:0007669"/>
    <property type="project" value="InterPro"/>
</dbReference>
<organism evidence="3 4">
    <name type="scientific">Lupinus angustifolius</name>
    <name type="common">Narrow-leaved blue lupine</name>
    <dbReference type="NCBI Taxonomy" id="3871"/>
    <lineage>
        <taxon>Eukaryota</taxon>
        <taxon>Viridiplantae</taxon>
        <taxon>Streptophyta</taxon>
        <taxon>Embryophyta</taxon>
        <taxon>Tracheophyta</taxon>
        <taxon>Spermatophyta</taxon>
        <taxon>Magnoliopsida</taxon>
        <taxon>eudicotyledons</taxon>
        <taxon>Gunneridae</taxon>
        <taxon>Pentapetalae</taxon>
        <taxon>rosids</taxon>
        <taxon>fabids</taxon>
        <taxon>Fabales</taxon>
        <taxon>Fabaceae</taxon>
        <taxon>Papilionoideae</taxon>
        <taxon>50 kb inversion clade</taxon>
        <taxon>genistoids sensu lato</taxon>
        <taxon>core genistoids</taxon>
        <taxon>Genisteae</taxon>
        <taxon>Lupinus</taxon>
    </lineage>
</organism>
<dbReference type="EMBL" id="CM007364">
    <property type="protein sequence ID" value="OIW12493.1"/>
    <property type="molecule type" value="Genomic_DNA"/>
</dbReference>
<protein>
    <recommendedName>
        <fullName evidence="2">K-box domain-containing protein</fullName>
    </recommendedName>
</protein>
<accession>A0A4P1RKL5</accession>
<dbReference type="InterPro" id="IPR002487">
    <property type="entry name" value="TF_Kbox"/>
</dbReference>
<dbReference type="GO" id="GO:0005634">
    <property type="term" value="C:nucleus"/>
    <property type="evidence" value="ECO:0007669"/>
    <property type="project" value="InterPro"/>
</dbReference>